<feature type="non-terminal residue" evidence="1">
    <location>
        <position position="1"/>
    </location>
</feature>
<sequence length="266" mass="29496">PPRTVKNAAPTTRTLPTISVACMKKEARLLFRQWRRRRQQPVSPVGATRRTCSASLAFSHQLQMDSSPSESSSVRYCYNPTLHWNPQVEEYFVKAYGSDHFARISRALTFLLKVQRRPKMSKEGRGKAMNRHPSSYSCIRVNTPRASVDSVIEKLTSILHERNLQSTINSLCIDKSNGSAEGDHDLKLSAHEDGLRGDSTCLSIQKCQIPGLEYVLFVTGSGPHLLQYDDASGLKEVIVSRKCAEAVLRGAQVCTGVSILNTAVAH</sequence>
<keyword evidence="2" id="KW-1185">Reference proteome</keyword>
<evidence type="ECO:0000313" key="1">
    <source>
        <dbReference type="EMBL" id="MQL94598.1"/>
    </source>
</evidence>
<evidence type="ECO:0000313" key="2">
    <source>
        <dbReference type="Proteomes" id="UP000652761"/>
    </source>
</evidence>
<accession>A0A843VE23</accession>
<organism evidence="1 2">
    <name type="scientific">Colocasia esculenta</name>
    <name type="common">Wild taro</name>
    <name type="synonym">Arum esculentum</name>
    <dbReference type="NCBI Taxonomy" id="4460"/>
    <lineage>
        <taxon>Eukaryota</taxon>
        <taxon>Viridiplantae</taxon>
        <taxon>Streptophyta</taxon>
        <taxon>Embryophyta</taxon>
        <taxon>Tracheophyta</taxon>
        <taxon>Spermatophyta</taxon>
        <taxon>Magnoliopsida</taxon>
        <taxon>Liliopsida</taxon>
        <taxon>Araceae</taxon>
        <taxon>Aroideae</taxon>
        <taxon>Colocasieae</taxon>
        <taxon>Colocasia</taxon>
    </lineage>
</organism>
<reference evidence="1" key="1">
    <citation type="submission" date="2017-07" db="EMBL/GenBank/DDBJ databases">
        <title>Taro Niue Genome Assembly and Annotation.</title>
        <authorList>
            <person name="Atibalentja N."/>
            <person name="Keating K."/>
            <person name="Fields C.J."/>
        </authorList>
    </citation>
    <scope>NUCLEOTIDE SEQUENCE</scope>
    <source>
        <strain evidence="1">Niue_2</strain>
        <tissue evidence="1">Leaf</tissue>
    </source>
</reference>
<dbReference type="Proteomes" id="UP000652761">
    <property type="component" value="Unassembled WGS sequence"/>
</dbReference>
<name>A0A843VE23_COLES</name>
<dbReference type="EMBL" id="NMUH01001694">
    <property type="protein sequence ID" value="MQL94598.1"/>
    <property type="molecule type" value="Genomic_DNA"/>
</dbReference>
<proteinExistence type="predicted"/>
<gene>
    <name evidence="1" type="ORF">Taro_027258</name>
</gene>
<dbReference type="AlphaFoldDB" id="A0A843VE23"/>
<dbReference type="OrthoDB" id="260824at2759"/>
<comment type="caution">
    <text evidence="1">The sequence shown here is derived from an EMBL/GenBank/DDBJ whole genome shotgun (WGS) entry which is preliminary data.</text>
</comment>
<protein>
    <submittedName>
        <fullName evidence="1">Uncharacterized protein</fullName>
    </submittedName>
</protein>